<name>A0AAN7T7G6_9PEZI</name>
<dbReference type="PANTHER" id="PTHR13923">
    <property type="entry name" value="SEC31-RELATED PROTEIN"/>
    <property type="match status" value="1"/>
</dbReference>
<dbReference type="Pfam" id="PF00400">
    <property type="entry name" value="WD40"/>
    <property type="match status" value="1"/>
</dbReference>
<reference evidence="16" key="1">
    <citation type="submission" date="2023-08" db="EMBL/GenBank/DDBJ databases">
        <title>Black Yeasts Isolated from many extreme environments.</title>
        <authorList>
            <person name="Coleine C."/>
            <person name="Stajich J.E."/>
            <person name="Selbmann L."/>
        </authorList>
    </citation>
    <scope>NUCLEOTIDE SEQUENCE</scope>
    <source>
        <strain evidence="16">CCFEE 5401</strain>
    </source>
</reference>
<evidence type="ECO:0000256" key="3">
    <source>
        <dbReference type="ARBA" id="ARBA00009358"/>
    </source>
</evidence>
<evidence type="ECO:0000256" key="12">
    <source>
        <dbReference type="ARBA" id="ARBA00023136"/>
    </source>
</evidence>
<dbReference type="GO" id="GO:0005198">
    <property type="term" value="F:structural molecule activity"/>
    <property type="evidence" value="ECO:0007669"/>
    <property type="project" value="TreeGrafter"/>
</dbReference>
<dbReference type="Gene3D" id="1.25.40.1030">
    <property type="match status" value="1"/>
</dbReference>
<dbReference type="SMART" id="SM00320">
    <property type="entry name" value="WD40"/>
    <property type="match status" value="6"/>
</dbReference>
<sequence>MVALKELQRTAVFAWSPFAGAPLLVTGTRTGAVSDDFSDETKVELWDLGLDKTASQGDLKPVGSLTTDSGFNDISWSQPSEDHPFGIIAGALDNGSVDLWDAKKLRQGGEDAHISRTSKHSGAVRALQWNPFRHSMLASVGAKGEIYLYDMSNVSSPSSFRLGASAARADDIECLDWNKQEKTQHILATGSTGGFVTVWDVKQKRDILTLNNQGRKAVSAVAWDPEESTKLATATPNDQEPLILLWSLRNSAAPERTLKGHELGVLGLSWCRQDPDLLLSCGKDNQTICWNPRTGEKYGAFAAGSNWAFQSEWNPHNPSLIASASFDGVVSITSIQSTNAKKEEQTTAQALDGEDFFAKAQTQPQGISFTIPKAPKWLARPANVSFGFGGKLVRVGTIAGKSKVSIEHFAVDSTIGDSAKKFEQKLEGGDLASICQSKIDSAKTEEEKADWQVIDTLNAGKSRKKLREYMGFTDDVDDLAEQTTKLGMNGDATKNETNGDKDDFFGSAGDDDSFLANLASTKGAKTNNPFSIYTESESDADKSITRALMLGHFEQALDICLKEDRMSDAFMIAVCGGQQCIDKAQGAYLKKKAKGPNYLRLLASIVGKNLWDVVHNADLANWKEVMATLCTYADESEFADLCEALGDRLEEAFQEDQSSKTLRKDASFCFLAGSKLEKVVNNWVQELHEQEKAGIEGSEDDNSFSVHAKCLQDFVEKVSVFRKVTSFEDSQLQAAEDWKLAPLYQLYAEYAEILAAHGQLARAEQYLAMLPGKFGGADAAQQRIRQATTSKKTTAATSSRQVPAASAPKMPSIVQPAQAAYRQPQPLVNQARNATPSSYAPVGAGAPSAAAPSGYAPAGSTYTPAGYQAPQQQAPYGQPQAHYGGYQAPQQQAPIPPPPRGSTASPAVPPLSQSKTGDWNDMPANFFKDRQPNSRRGTPAPQTVASPFPNAQPATMSPPPFAGPPQLGQRQPSLPPPPKAGEAPPRVMSPPTAPPPLGRTASSLANPYAPTQSMQSAPGSTLPTPSMPPTARGASPYQPPPSTSTAAPSNRYAPAPGSQPSQAPGGALQQRPVAPNPYAAQQAPSPYGPQGQQQMPYGQPQQGQAPSQRQPPPQSAAPPPRAPPRNGTPQAQAPPLRQPPPSQSGQSTATSTPAATSPPQTSTPPKQKHPKGDRAHVPASARPIIDILTPEIARIKSVAPQAFKPQVEDMDKRINILFDHLNNEELLSEGTVRQMVGICEMVRAGDWEGAGREFGVMQTEKGEREGGVWMVGVKRLVNIGKATSK</sequence>
<comment type="caution">
    <text evidence="16">The sequence shown here is derived from an EMBL/GenBank/DDBJ whole genome shotgun (WGS) entry which is preliminary data.</text>
</comment>
<dbReference type="Gene3D" id="1.20.940.10">
    <property type="entry name" value="Functional domain of the splicing factor Prp18"/>
    <property type="match status" value="1"/>
</dbReference>
<dbReference type="InterPro" id="IPR040251">
    <property type="entry name" value="SEC31-like"/>
</dbReference>
<keyword evidence="11" id="KW-0653">Protein transport</keyword>
<comment type="function">
    <text evidence="14">Component of the coat protein complex II (COPII) which promotes the formation of transport vesicles from the endoplasmic reticulum (ER). The coat has two main functions, the physical deformation of the endoplasmic reticulum membrane into vesicles and the selection of cargo molecules.</text>
</comment>
<organism evidence="16 17">
    <name type="scientific">Meristemomyces frigidus</name>
    <dbReference type="NCBI Taxonomy" id="1508187"/>
    <lineage>
        <taxon>Eukaryota</taxon>
        <taxon>Fungi</taxon>
        <taxon>Dikarya</taxon>
        <taxon>Ascomycota</taxon>
        <taxon>Pezizomycotina</taxon>
        <taxon>Dothideomycetes</taxon>
        <taxon>Dothideomycetidae</taxon>
        <taxon>Mycosphaerellales</taxon>
        <taxon>Teratosphaeriaceae</taxon>
        <taxon>Meristemomyces</taxon>
    </lineage>
</organism>
<evidence type="ECO:0000256" key="9">
    <source>
        <dbReference type="ARBA" id="ARBA00022824"/>
    </source>
</evidence>
<dbReference type="GO" id="GO:0030127">
    <property type="term" value="C:COPII vesicle coat"/>
    <property type="evidence" value="ECO:0007669"/>
    <property type="project" value="TreeGrafter"/>
</dbReference>
<feature type="compositionally biased region" description="Polar residues" evidence="15">
    <location>
        <begin position="934"/>
        <end position="945"/>
    </location>
</feature>
<proteinExistence type="inferred from homology"/>
<dbReference type="GO" id="GO:0005789">
    <property type="term" value="C:endoplasmic reticulum membrane"/>
    <property type="evidence" value="ECO:0007669"/>
    <property type="project" value="UniProtKB-SubCell"/>
</dbReference>
<evidence type="ECO:0000256" key="14">
    <source>
        <dbReference type="ARBA" id="ARBA00025471"/>
    </source>
</evidence>
<feature type="compositionally biased region" description="Low complexity" evidence="15">
    <location>
        <begin position="836"/>
        <end position="893"/>
    </location>
</feature>
<evidence type="ECO:0000256" key="7">
    <source>
        <dbReference type="ARBA" id="ARBA00022574"/>
    </source>
</evidence>
<evidence type="ECO:0000256" key="10">
    <source>
        <dbReference type="ARBA" id="ARBA00022892"/>
    </source>
</evidence>
<evidence type="ECO:0000256" key="15">
    <source>
        <dbReference type="SAM" id="MobiDB-lite"/>
    </source>
</evidence>
<evidence type="ECO:0000256" key="8">
    <source>
        <dbReference type="ARBA" id="ARBA00022737"/>
    </source>
</evidence>
<evidence type="ECO:0000256" key="5">
    <source>
        <dbReference type="ARBA" id="ARBA00021236"/>
    </source>
</evidence>
<evidence type="ECO:0000256" key="2">
    <source>
        <dbReference type="ARBA" id="ARBA00004397"/>
    </source>
</evidence>
<feature type="compositionally biased region" description="Polar residues" evidence="15">
    <location>
        <begin position="1000"/>
        <end position="1024"/>
    </location>
</feature>
<keyword evidence="8" id="KW-0677">Repeat</keyword>
<accession>A0AAN7T7G6</accession>
<keyword evidence="13" id="KW-0968">Cytoplasmic vesicle</keyword>
<evidence type="ECO:0000256" key="13">
    <source>
        <dbReference type="ARBA" id="ARBA00023329"/>
    </source>
</evidence>
<dbReference type="GO" id="GO:0090110">
    <property type="term" value="P:COPII-coated vesicle cargo loading"/>
    <property type="evidence" value="ECO:0007669"/>
    <property type="project" value="TreeGrafter"/>
</dbReference>
<dbReference type="InterPro" id="IPR001680">
    <property type="entry name" value="WD40_rpt"/>
</dbReference>
<keyword evidence="10" id="KW-0931">ER-Golgi transport</keyword>
<keyword evidence="6" id="KW-0813">Transport</keyword>
<evidence type="ECO:0000256" key="4">
    <source>
        <dbReference type="ARBA" id="ARBA00013507"/>
    </source>
</evidence>
<dbReference type="EMBL" id="JAVRRL010000171">
    <property type="protein sequence ID" value="KAK5105673.1"/>
    <property type="molecule type" value="Genomic_DNA"/>
</dbReference>
<dbReference type="GO" id="GO:0015031">
    <property type="term" value="P:protein transport"/>
    <property type="evidence" value="ECO:0007669"/>
    <property type="project" value="UniProtKB-KW"/>
</dbReference>
<dbReference type="Gene3D" id="2.130.10.10">
    <property type="entry name" value="YVTN repeat-like/Quinoprotein amine dehydrogenase"/>
    <property type="match status" value="1"/>
</dbReference>
<dbReference type="SUPFAM" id="SSF50978">
    <property type="entry name" value="WD40 repeat-like"/>
    <property type="match status" value="1"/>
</dbReference>
<feature type="compositionally biased region" description="Pro residues" evidence="15">
    <location>
        <begin position="987"/>
        <end position="997"/>
    </location>
</feature>
<feature type="region of interest" description="Disordered" evidence="15">
    <location>
        <begin position="833"/>
        <end position="1182"/>
    </location>
</feature>
<evidence type="ECO:0000313" key="17">
    <source>
        <dbReference type="Proteomes" id="UP001310890"/>
    </source>
</evidence>
<keyword evidence="7" id="KW-0853">WD repeat</keyword>
<feature type="compositionally biased region" description="Low complexity" evidence="15">
    <location>
        <begin position="1124"/>
        <end position="1135"/>
    </location>
</feature>
<gene>
    <name evidence="16" type="ORF">LTR62_002498</name>
</gene>
<dbReference type="InterPro" id="IPR015943">
    <property type="entry name" value="WD40/YVTN_repeat-like_dom_sf"/>
</dbReference>
<evidence type="ECO:0000313" key="16">
    <source>
        <dbReference type="EMBL" id="KAK5105673.1"/>
    </source>
</evidence>
<keyword evidence="12" id="KW-0472">Membrane</keyword>
<dbReference type="FunFam" id="2.130.10.10:FF:000193">
    <property type="entry name" value="Protein transport protein SEC31, putative"/>
    <property type="match status" value="1"/>
</dbReference>
<feature type="compositionally biased region" description="Low complexity" evidence="15">
    <location>
        <begin position="1143"/>
        <end position="1165"/>
    </location>
</feature>
<evidence type="ECO:0000256" key="6">
    <source>
        <dbReference type="ARBA" id="ARBA00022448"/>
    </source>
</evidence>
<feature type="compositionally biased region" description="Low complexity" evidence="15">
    <location>
        <begin position="1076"/>
        <end position="1108"/>
    </location>
</feature>
<dbReference type="Proteomes" id="UP001310890">
    <property type="component" value="Unassembled WGS sequence"/>
</dbReference>
<feature type="compositionally biased region" description="Low complexity" evidence="15">
    <location>
        <begin position="1043"/>
        <end position="1067"/>
    </location>
</feature>
<dbReference type="PANTHER" id="PTHR13923:SF11">
    <property type="entry name" value="SECRETORY 31, ISOFORM D"/>
    <property type="match status" value="1"/>
</dbReference>
<feature type="compositionally biased region" description="Low complexity" evidence="15">
    <location>
        <begin position="787"/>
        <end position="799"/>
    </location>
</feature>
<dbReference type="InterPro" id="IPR036322">
    <property type="entry name" value="WD40_repeat_dom_sf"/>
</dbReference>
<keyword evidence="9" id="KW-0256">Endoplasmic reticulum</keyword>
<comment type="similarity">
    <text evidence="3">Belongs to the WD repeat SEC31 family.</text>
</comment>
<evidence type="ECO:0000256" key="11">
    <source>
        <dbReference type="ARBA" id="ARBA00022927"/>
    </source>
</evidence>
<protein>
    <recommendedName>
        <fullName evidence="5">Protein transport protein SEC31</fullName>
    </recommendedName>
    <alternativeName>
        <fullName evidence="4">Protein transport protein sec31</fullName>
    </alternativeName>
</protein>
<evidence type="ECO:0000256" key="1">
    <source>
        <dbReference type="ARBA" id="ARBA00004299"/>
    </source>
</evidence>
<feature type="region of interest" description="Disordered" evidence="15">
    <location>
        <begin position="781"/>
        <end position="811"/>
    </location>
</feature>
<comment type="subcellular location">
    <subcellularLocation>
        <location evidence="1">Cytoplasmic vesicle</location>
        <location evidence="1">COPII-coated vesicle membrane</location>
        <topology evidence="1">Peripheral membrane protein</topology>
        <orientation evidence="1">Cytoplasmic side</orientation>
    </subcellularLocation>
    <subcellularLocation>
        <location evidence="2">Endoplasmic reticulum membrane</location>
        <topology evidence="2">Peripheral membrane protein</topology>
        <orientation evidence="2">Cytoplasmic side</orientation>
    </subcellularLocation>
</comment>
<dbReference type="GO" id="GO:0070971">
    <property type="term" value="C:endoplasmic reticulum exit site"/>
    <property type="evidence" value="ECO:0007669"/>
    <property type="project" value="TreeGrafter"/>
</dbReference>
<feature type="compositionally biased region" description="Pro residues" evidence="15">
    <location>
        <begin position="1109"/>
        <end position="1123"/>
    </location>
</feature>
<dbReference type="GO" id="GO:0007029">
    <property type="term" value="P:endoplasmic reticulum organization"/>
    <property type="evidence" value="ECO:0007669"/>
    <property type="project" value="TreeGrafter"/>
</dbReference>